<proteinExistence type="predicted"/>
<dbReference type="Proteomes" id="UP000789525">
    <property type="component" value="Unassembled WGS sequence"/>
</dbReference>
<evidence type="ECO:0000313" key="2">
    <source>
        <dbReference type="Proteomes" id="UP000789525"/>
    </source>
</evidence>
<dbReference type="EMBL" id="CAJVPT010003967">
    <property type="protein sequence ID" value="CAG8502806.1"/>
    <property type="molecule type" value="Genomic_DNA"/>
</dbReference>
<comment type="caution">
    <text evidence="1">The sequence shown here is derived from an EMBL/GenBank/DDBJ whole genome shotgun (WGS) entry which is preliminary data.</text>
</comment>
<sequence length="147" mass="16081">HFSKKMPPKPKKSQKKVTEVVSSTVAGTSGTSGTTAKDKGVEIFENAPPLRTELSSGSSSTPSKIWVKYGDSRPVRLTFDGEIVDDLIRVIKKELPNELADVDVNRITLRRHGEEKDLDPGLVVDQSFENNLSTPLQVTVEASTVTF</sequence>
<feature type="non-terminal residue" evidence="1">
    <location>
        <position position="1"/>
    </location>
</feature>
<evidence type="ECO:0000313" key="1">
    <source>
        <dbReference type="EMBL" id="CAG8502806.1"/>
    </source>
</evidence>
<keyword evidence="2" id="KW-1185">Reference proteome</keyword>
<organism evidence="1 2">
    <name type="scientific">Acaulospora colombiana</name>
    <dbReference type="NCBI Taxonomy" id="27376"/>
    <lineage>
        <taxon>Eukaryota</taxon>
        <taxon>Fungi</taxon>
        <taxon>Fungi incertae sedis</taxon>
        <taxon>Mucoromycota</taxon>
        <taxon>Glomeromycotina</taxon>
        <taxon>Glomeromycetes</taxon>
        <taxon>Diversisporales</taxon>
        <taxon>Acaulosporaceae</taxon>
        <taxon>Acaulospora</taxon>
    </lineage>
</organism>
<reference evidence="1" key="1">
    <citation type="submission" date="2021-06" db="EMBL/GenBank/DDBJ databases">
        <authorList>
            <person name="Kallberg Y."/>
            <person name="Tangrot J."/>
            <person name="Rosling A."/>
        </authorList>
    </citation>
    <scope>NUCLEOTIDE SEQUENCE</scope>
    <source>
        <strain evidence="1">CL356</strain>
    </source>
</reference>
<protein>
    <submittedName>
        <fullName evidence="1">15991_t:CDS:1</fullName>
    </submittedName>
</protein>
<gene>
    <name evidence="1" type="ORF">ACOLOM_LOCUS2875</name>
</gene>
<accession>A0ACA9KZU4</accession>
<name>A0ACA9KZU4_9GLOM</name>